<comment type="caution">
    <text evidence="1">The sequence shown here is derived from an EMBL/GenBank/DDBJ whole genome shotgun (WGS) entry which is preliminary data.</text>
</comment>
<evidence type="ECO:0000313" key="1">
    <source>
        <dbReference type="EMBL" id="KAA6401301.1"/>
    </source>
</evidence>
<accession>A0A5J4X219</accession>
<dbReference type="AlphaFoldDB" id="A0A5J4X219"/>
<dbReference type="EMBL" id="SNRW01000412">
    <property type="protein sequence ID" value="KAA6401301.1"/>
    <property type="molecule type" value="Genomic_DNA"/>
</dbReference>
<gene>
    <name evidence="1" type="ORF">EZS28_003179</name>
</gene>
<protein>
    <submittedName>
        <fullName evidence="1">Uncharacterized protein</fullName>
    </submittedName>
</protein>
<evidence type="ECO:0000313" key="2">
    <source>
        <dbReference type="Proteomes" id="UP000324800"/>
    </source>
</evidence>
<reference evidence="1 2" key="1">
    <citation type="submission" date="2019-03" db="EMBL/GenBank/DDBJ databases">
        <title>Single cell metagenomics reveals metabolic interactions within the superorganism composed of flagellate Streblomastix strix and complex community of Bacteroidetes bacteria on its surface.</title>
        <authorList>
            <person name="Treitli S.C."/>
            <person name="Kolisko M."/>
            <person name="Husnik F."/>
            <person name="Keeling P."/>
            <person name="Hampl V."/>
        </authorList>
    </citation>
    <scope>NUCLEOTIDE SEQUENCE [LARGE SCALE GENOMIC DNA]</scope>
    <source>
        <strain evidence="1">ST1C</strain>
    </source>
</reference>
<organism evidence="1 2">
    <name type="scientific">Streblomastix strix</name>
    <dbReference type="NCBI Taxonomy" id="222440"/>
    <lineage>
        <taxon>Eukaryota</taxon>
        <taxon>Metamonada</taxon>
        <taxon>Preaxostyla</taxon>
        <taxon>Oxymonadida</taxon>
        <taxon>Streblomastigidae</taxon>
        <taxon>Streblomastix</taxon>
    </lineage>
</organism>
<name>A0A5J4X219_9EUKA</name>
<proteinExistence type="predicted"/>
<sequence>MQKDLSPTDKLVLGFDPFLFEIRLDDFYSEQEYDIIADTKKKDQKRNLYLTETQELIVLEKVLLIMDTKGNVFAFQIQVKAARLAKELPSKCCHLFLLG</sequence>
<dbReference type="Proteomes" id="UP000324800">
    <property type="component" value="Unassembled WGS sequence"/>
</dbReference>